<feature type="chain" id="PRO_5039329318" description="Lipoprotein" evidence="1">
    <location>
        <begin position="18"/>
        <end position="166"/>
    </location>
</feature>
<accession>A0A846W0J6</accession>
<dbReference type="PROSITE" id="PS51257">
    <property type="entry name" value="PROKAR_LIPOPROTEIN"/>
    <property type="match status" value="1"/>
</dbReference>
<keyword evidence="3" id="KW-1185">Reference proteome</keyword>
<evidence type="ECO:0000313" key="2">
    <source>
        <dbReference type="EMBL" id="NKX86515.1"/>
    </source>
</evidence>
<name>A0A846W0J6_9NOCA</name>
<dbReference type="RefSeq" id="WP_157104884.1">
    <property type="nucleotide sequence ID" value="NZ_JAAXOM010000001.1"/>
</dbReference>
<keyword evidence="1" id="KW-0732">Signal</keyword>
<comment type="caution">
    <text evidence="2">The sequence shown here is derived from an EMBL/GenBank/DDBJ whole genome shotgun (WGS) entry which is preliminary data.</text>
</comment>
<feature type="signal peptide" evidence="1">
    <location>
        <begin position="1"/>
        <end position="17"/>
    </location>
</feature>
<sequence length="166" mass="18207">MRRATALIWIVAAALMAACQTSDETAPPEPPQTVLACQGKFVTGPQTIAGFDLSKFMQRTRLPPDVRIAAGRSALSAERPGSVDLYLELCLPGTATMNDLLPVATDLAHDLKADELGSRTATLTITCVCAHLPRRTEVRDEDFLDHPWNGTPSREAEYRTWTRSDR</sequence>
<evidence type="ECO:0008006" key="4">
    <source>
        <dbReference type="Google" id="ProtNLM"/>
    </source>
</evidence>
<organism evidence="2 3">
    <name type="scientific">Nocardia coubleae</name>
    <dbReference type="NCBI Taxonomy" id="356147"/>
    <lineage>
        <taxon>Bacteria</taxon>
        <taxon>Bacillati</taxon>
        <taxon>Actinomycetota</taxon>
        <taxon>Actinomycetes</taxon>
        <taxon>Mycobacteriales</taxon>
        <taxon>Nocardiaceae</taxon>
        <taxon>Nocardia</taxon>
    </lineage>
</organism>
<dbReference type="AlphaFoldDB" id="A0A846W0J6"/>
<gene>
    <name evidence="2" type="ORF">HGA10_04195</name>
</gene>
<evidence type="ECO:0000313" key="3">
    <source>
        <dbReference type="Proteomes" id="UP000572007"/>
    </source>
</evidence>
<reference evidence="2 3" key="1">
    <citation type="submission" date="2020-04" db="EMBL/GenBank/DDBJ databases">
        <title>MicrobeNet Type strains.</title>
        <authorList>
            <person name="Nicholson A.C."/>
        </authorList>
    </citation>
    <scope>NUCLEOTIDE SEQUENCE [LARGE SCALE GENOMIC DNA]</scope>
    <source>
        <strain evidence="2 3">DSM 44960</strain>
    </source>
</reference>
<proteinExistence type="predicted"/>
<evidence type="ECO:0000256" key="1">
    <source>
        <dbReference type="SAM" id="SignalP"/>
    </source>
</evidence>
<protein>
    <recommendedName>
        <fullName evidence="4">Lipoprotein</fullName>
    </recommendedName>
</protein>
<dbReference type="Proteomes" id="UP000572007">
    <property type="component" value="Unassembled WGS sequence"/>
</dbReference>
<dbReference type="EMBL" id="JAAXOM010000001">
    <property type="protein sequence ID" value="NKX86515.1"/>
    <property type="molecule type" value="Genomic_DNA"/>
</dbReference>